<evidence type="ECO:0000313" key="2">
    <source>
        <dbReference type="Proteomes" id="UP000520814"/>
    </source>
</evidence>
<reference evidence="1 2" key="1">
    <citation type="submission" date="2020-08" db="EMBL/GenBank/DDBJ databases">
        <title>Genomic Encyclopedia of Type Strains, Phase IV (KMG-IV): sequencing the most valuable type-strain genomes for metagenomic binning, comparative biology and taxonomic classification.</title>
        <authorList>
            <person name="Goeker M."/>
        </authorList>
    </citation>
    <scope>NUCLEOTIDE SEQUENCE [LARGE SCALE GENOMIC DNA]</scope>
    <source>
        <strain evidence="1 2">DSM 23562</strain>
    </source>
</reference>
<dbReference type="RefSeq" id="WP_184194113.1">
    <property type="nucleotide sequence ID" value="NZ_JACHGW010000002.1"/>
</dbReference>
<dbReference type="SUPFAM" id="SSF52266">
    <property type="entry name" value="SGNH hydrolase"/>
    <property type="match status" value="1"/>
</dbReference>
<dbReference type="Gene3D" id="3.40.50.1110">
    <property type="entry name" value="SGNH hydrolase"/>
    <property type="match status" value="1"/>
</dbReference>
<dbReference type="AlphaFoldDB" id="A0A7W9W6B7"/>
<dbReference type="EMBL" id="JACHGW010000002">
    <property type="protein sequence ID" value="MBB6049996.1"/>
    <property type="molecule type" value="Genomic_DNA"/>
</dbReference>
<sequence>MSLSTSNSKKNKIKLLLAVLLIFSTIEVFTRTIIFHASKDFARFDNYPALSRDLTNSEGIKIALVGNSLTQRGINLDILSQDLKQSEGKNFTAKMFTADASKINTWHFMINHYFWKPKRKPDYFLVHFYEKNLQDGNAIETGRLAQFFTTPSDWPDLFRLDITNPGEQVEFGISSFWATFAARERLRERILGIAVPHYKDFTSETNGVNFRMGKKNQAQKHPPVRYEALQRLLHKAKQEGSHFCFIAFPTQPTTDPLPYSLDPEAERLIREAGMGFIDLRHVAGLELKHYADEIHLTPEGAAIYSHALATALKPVLGK</sequence>
<organism evidence="1 2">
    <name type="scientific">Armatimonas rosea</name>
    <dbReference type="NCBI Taxonomy" id="685828"/>
    <lineage>
        <taxon>Bacteria</taxon>
        <taxon>Bacillati</taxon>
        <taxon>Armatimonadota</taxon>
        <taxon>Armatimonadia</taxon>
        <taxon>Armatimonadales</taxon>
        <taxon>Armatimonadaceae</taxon>
        <taxon>Armatimonas</taxon>
    </lineage>
</organism>
<evidence type="ECO:0000313" key="1">
    <source>
        <dbReference type="EMBL" id="MBB6049996.1"/>
    </source>
</evidence>
<keyword evidence="2" id="KW-1185">Reference proteome</keyword>
<comment type="caution">
    <text evidence="1">The sequence shown here is derived from an EMBL/GenBank/DDBJ whole genome shotgun (WGS) entry which is preliminary data.</text>
</comment>
<accession>A0A7W9W6B7</accession>
<proteinExistence type="predicted"/>
<gene>
    <name evidence="1" type="ORF">HNQ39_001787</name>
</gene>
<name>A0A7W9W6B7_ARMRO</name>
<dbReference type="Proteomes" id="UP000520814">
    <property type="component" value="Unassembled WGS sequence"/>
</dbReference>
<dbReference type="InterPro" id="IPR036514">
    <property type="entry name" value="SGNH_hydro_sf"/>
</dbReference>
<protein>
    <recommendedName>
        <fullName evidence="3">SGNH/GDSL hydrolase family protein</fullName>
    </recommendedName>
</protein>
<evidence type="ECO:0008006" key="3">
    <source>
        <dbReference type="Google" id="ProtNLM"/>
    </source>
</evidence>